<protein>
    <submittedName>
        <fullName evidence="1">Uncharacterized protein</fullName>
    </submittedName>
</protein>
<dbReference type="RefSeq" id="WP_124941094.1">
    <property type="nucleotide sequence ID" value="NZ_CP033577.1"/>
</dbReference>
<proteinExistence type="predicted"/>
<accession>A0A3G4VDF9</accession>
<dbReference type="Proteomes" id="UP000279760">
    <property type="component" value="Chromosome 1"/>
</dbReference>
<gene>
    <name evidence="1" type="ORF">ECB94_16930</name>
</gene>
<name>A0A3G4VDF9_9VIBR</name>
<sequence>MEDMIREVIEKKKKLVEEHQKLRESDEYQSKVKRLERLTMGAIMCIKYCSAMSLRSKHISHDTLTFGLIDDTLFTLVGISTLILNGTSSPARREMRYLLESTTKHYLVDVQITKWTKTLEQKLDILNSDVPRSSFSYIDDITIGAFDEDTNIEFRNDIHQFYSQLCKHVHRSKEQIDLYLESFEKGSSPAFESVDDFDRVLKDFSRLCDIVLVVVMSSLGIGLAGDILVDCFDDNKKWPYHKTKYMKSFSKYFDYKFERNN</sequence>
<evidence type="ECO:0000313" key="2">
    <source>
        <dbReference type="Proteomes" id="UP000279760"/>
    </source>
</evidence>
<evidence type="ECO:0000313" key="1">
    <source>
        <dbReference type="EMBL" id="AYV22833.1"/>
    </source>
</evidence>
<reference evidence="1 2" key="1">
    <citation type="submission" date="2018-11" db="EMBL/GenBank/DDBJ databases">
        <title>Complete Genome Sequence of Vbrio mediterranei 117-T6: a Potential Pathogen Bacteria Isolated from the Conchocelis of Pyropia.</title>
        <authorList>
            <person name="Liu Q."/>
        </authorList>
    </citation>
    <scope>NUCLEOTIDE SEQUENCE [LARGE SCALE GENOMIC DNA]</scope>
    <source>
        <strain evidence="1 2">117-T6</strain>
    </source>
</reference>
<organism evidence="1 2">
    <name type="scientific">Vibrio mediterranei</name>
    <dbReference type="NCBI Taxonomy" id="689"/>
    <lineage>
        <taxon>Bacteria</taxon>
        <taxon>Pseudomonadati</taxon>
        <taxon>Pseudomonadota</taxon>
        <taxon>Gammaproteobacteria</taxon>
        <taxon>Vibrionales</taxon>
        <taxon>Vibrionaceae</taxon>
        <taxon>Vibrio</taxon>
    </lineage>
</organism>
<dbReference type="AlphaFoldDB" id="A0A3G4VDF9"/>
<dbReference type="EMBL" id="CP033577">
    <property type="protein sequence ID" value="AYV22833.1"/>
    <property type="molecule type" value="Genomic_DNA"/>
</dbReference>